<organism evidence="1 2">
    <name type="scientific">Stieleria varia</name>
    <dbReference type="NCBI Taxonomy" id="2528005"/>
    <lineage>
        <taxon>Bacteria</taxon>
        <taxon>Pseudomonadati</taxon>
        <taxon>Planctomycetota</taxon>
        <taxon>Planctomycetia</taxon>
        <taxon>Pirellulales</taxon>
        <taxon>Pirellulaceae</taxon>
        <taxon>Stieleria</taxon>
    </lineage>
</organism>
<evidence type="ECO:0000313" key="1">
    <source>
        <dbReference type="EMBL" id="TWU02928.1"/>
    </source>
</evidence>
<dbReference type="EMBL" id="SJPN01000004">
    <property type="protein sequence ID" value="TWU02928.1"/>
    <property type="molecule type" value="Genomic_DNA"/>
</dbReference>
<reference evidence="1 2" key="1">
    <citation type="submission" date="2019-02" db="EMBL/GenBank/DDBJ databases">
        <title>Deep-cultivation of Planctomycetes and their phenomic and genomic characterization uncovers novel biology.</title>
        <authorList>
            <person name="Wiegand S."/>
            <person name="Jogler M."/>
            <person name="Boedeker C."/>
            <person name="Pinto D."/>
            <person name="Vollmers J."/>
            <person name="Rivas-Marin E."/>
            <person name="Kohn T."/>
            <person name="Peeters S.H."/>
            <person name="Heuer A."/>
            <person name="Rast P."/>
            <person name="Oberbeckmann S."/>
            <person name="Bunk B."/>
            <person name="Jeske O."/>
            <person name="Meyerdierks A."/>
            <person name="Storesund J.E."/>
            <person name="Kallscheuer N."/>
            <person name="Luecker S."/>
            <person name="Lage O.M."/>
            <person name="Pohl T."/>
            <person name="Merkel B.J."/>
            <person name="Hornburger P."/>
            <person name="Mueller R.-W."/>
            <person name="Bruemmer F."/>
            <person name="Labrenz M."/>
            <person name="Spormann A.M."/>
            <person name="Op Den Camp H."/>
            <person name="Overmann J."/>
            <person name="Amann R."/>
            <person name="Jetten M.S.M."/>
            <person name="Mascher T."/>
            <person name="Medema M.H."/>
            <person name="Devos D.P."/>
            <person name="Kaster A.-K."/>
            <person name="Ovreas L."/>
            <person name="Rohde M."/>
            <person name="Galperin M.Y."/>
            <person name="Jogler C."/>
        </authorList>
    </citation>
    <scope>NUCLEOTIDE SEQUENCE [LARGE SCALE GENOMIC DNA]</scope>
    <source>
        <strain evidence="1 2">Pla52n</strain>
    </source>
</reference>
<sequence length="258" mass="27908">MFLSIRWTAFSFLVGVLAMGAMPVRQLSAEEGDGVCLYDAMEAEKVLVRFIAVNGGKSNVIITNLTDEPLDIRLPDAVVAVPAVIANGESTHGKRGLSESLKVETQAVGGAFLMNGRNFKSAADGNSALLRLAPKKTRRLTATTVGLEFGKAVPSARVEYKLVRPESKVDDPRLMELFRQLGSNQVHPFIGQAVAWHLTDEMSWSDLSHGGANSKTISNYLTSSNDNECGFCPLTLNAASTWVNQYDSLNSKSSVENK</sequence>
<protein>
    <submittedName>
        <fullName evidence="1">Uncharacterized protein</fullName>
    </submittedName>
</protein>
<evidence type="ECO:0000313" key="2">
    <source>
        <dbReference type="Proteomes" id="UP000320176"/>
    </source>
</evidence>
<dbReference type="Proteomes" id="UP000320176">
    <property type="component" value="Unassembled WGS sequence"/>
</dbReference>
<comment type="caution">
    <text evidence="1">The sequence shown here is derived from an EMBL/GenBank/DDBJ whole genome shotgun (WGS) entry which is preliminary data.</text>
</comment>
<accession>A0A5C6ATM1</accession>
<dbReference type="RefSeq" id="WP_146521161.1">
    <property type="nucleotide sequence ID" value="NZ_CP151726.1"/>
</dbReference>
<dbReference type="OrthoDB" id="257181at2"/>
<proteinExistence type="predicted"/>
<gene>
    <name evidence="1" type="ORF">Pla52n_40160</name>
</gene>
<dbReference type="AlphaFoldDB" id="A0A5C6ATM1"/>
<keyword evidence="2" id="KW-1185">Reference proteome</keyword>
<name>A0A5C6ATM1_9BACT</name>